<organism evidence="2 3">
    <name type="scientific">Thomasclavelia cocleata</name>
    <dbReference type="NCBI Taxonomy" id="69824"/>
    <lineage>
        <taxon>Bacteria</taxon>
        <taxon>Bacillati</taxon>
        <taxon>Bacillota</taxon>
        <taxon>Erysipelotrichia</taxon>
        <taxon>Erysipelotrichales</taxon>
        <taxon>Coprobacillaceae</taxon>
        <taxon>Thomasclavelia</taxon>
    </lineage>
</organism>
<feature type="transmembrane region" description="Helical" evidence="1">
    <location>
        <begin position="39"/>
        <end position="56"/>
    </location>
</feature>
<evidence type="ECO:0000313" key="3">
    <source>
        <dbReference type="Proteomes" id="UP000198558"/>
    </source>
</evidence>
<dbReference type="RefSeq" id="WP_092351803.1">
    <property type="nucleotide sequence ID" value="NZ_CANBHC010000005.1"/>
</dbReference>
<feature type="transmembrane region" description="Helical" evidence="1">
    <location>
        <begin position="143"/>
        <end position="163"/>
    </location>
</feature>
<dbReference type="AlphaFoldDB" id="A0A1I0C2M8"/>
<dbReference type="InterPro" id="IPR005325">
    <property type="entry name" value="DUF308_memb"/>
</dbReference>
<evidence type="ECO:0000256" key="1">
    <source>
        <dbReference type="SAM" id="Phobius"/>
    </source>
</evidence>
<dbReference type="Pfam" id="PF03729">
    <property type="entry name" value="DUF308"/>
    <property type="match status" value="1"/>
</dbReference>
<evidence type="ECO:0000313" key="2">
    <source>
        <dbReference type="EMBL" id="SET13537.1"/>
    </source>
</evidence>
<feature type="transmembrane region" description="Helical" evidence="1">
    <location>
        <begin position="9"/>
        <end position="27"/>
    </location>
</feature>
<feature type="transmembrane region" description="Helical" evidence="1">
    <location>
        <begin position="87"/>
        <end position="107"/>
    </location>
</feature>
<keyword evidence="1" id="KW-1133">Transmembrane helix</keyword>
<accession>A0A1I0C2M8</accession>
<proteinExistence type="predicted"/>
<gene>
    <name evidence="2" type="ORF">SAMN04489758_10242</name>
</gene>
<dbReference type="GeneID" id="78287349"/>
<dbReference type="EMBL" id="FOIN01000002">
    <property type="protein sequence ID" value="SET13537.1"/>
    <property type="molecule type" value="Genomic_DNA"/>
</dbReference>
<feature type="transmembrane region" description="Helical" evidence="1">
    <location>
        <begin position="63"/>
        <end position="81"/>
    </location>
</feature>
<reference evidence="3" key="1">
    <citation type="submission" date="2016-10" db="EMBL/GenBank/DDBJ databases">
        <authorList>
            <person name="Varghese N."/>
            <person name="Submissions S."/>
        </authorList>
    </citation>
    <scope>NUCLEOTIDE SEQUENCE [LARGE SCALE GENOMIC DNA]</scope>
    <source>
        <strain evidence="3">DSM 1551</strain>
    </source>
</reference>
<keyword evidence="3" id="KW-1185">Reference proteome</keyword>
<dbReference type="Proteomes" id="UP000198558">
    <property type="component" value="Unassembled WGS sequence"/>
</dbReference>
<dbReference type="OrthoDB" id="1641596at2"/>
<protein>
    <submittedName>
        <fullName evidence="2">Uncharacterized membrane protein HdeD, DUF308 family</fullName>
    </submittedName>
</protein>
<sequence length="417" mass="48149">MKRNIYNSVYYCVLGLILIVISTMAIIQRDNFLMRVFDVLGWILIINGFHGLGVFIKRHLKGDLFNIIINIVIGFFIIIYTTIPIRLLFAIFALYITLNGVVKFITYLNYKKDKVDRRFPVLCGAIFLIIYGLALFLGRYVDANVMMIFIGVYGLFLGINYVIDGVFTVVPQQHKDSLKRRIRIPVPIFISAIIPKVMMDYINERLAVEPKEKFLDDHDHANVEIFIHVSPDGFGTIGHCDICIDNNVISYGNYDYDSIRLCESIGDGVIFVAPRESYIPFCIEVDKKTIFSYGVRLTAKQLESVKAEIRKIFENTYQWYPHSYKNKDDCNDYASKLYLRTKTKFYKFKKGRFKTYFVLGSNCVKLAETIMGKAGMDIIDLNGIISPGTYQNYLEKEYQRINGTIITKNIYNILTIK</sequence>
<keyword evidence="1" id="KW-0812">Transmembrane</keyword>
<feature type="transmembrane region" description="Helical" evidence="1">
    <location>
        <begin position="119"/>
        <end position="137"/>
    </location>
</feature>
<keyword evidence="1" id="KW-0472">Membrane</keyword>
<name>A0A1I0C2M8_9FIRM</name>